<dbReference type="AlphaFoldDB" id="A0A183EMM7"/>
<dbReference type="WBParaSite" id="GPUH_0002224501-mRNA-1">
    <property type="protein sequence ID" value="GPUH_0002224501-mRNA-1"/>
    <property type="gene ID" value="GPUH_0002224501"/>
</dbReference>
<accession>A0A183EMM7</accession>
<evidence type="ECO:0000313" key="3">
    <source>
        <dbReference type="WBParaSite" id="GPUH_0002224501-mRNA-1"/>
    </source>
</evidence>
<evidence type="ECO:0000313" key="1">
    <source>
        <dbReference type="EMBL" id="VDN39671.1"/>
    </source>
</evidence>
<reference evidence="1 2" key="2">
    <citation type="submission" date="2018-11" db="EMBL/GenBank/DDBJ databases">
        <authorList>
            <consortium name="Pathogen Informatics"/>
        </authorList>
    </citation>
    <scope>NUCLEOTIDE SEQUENCE [LARGE SCALE GENOMIC DNA]</scope>
</reference>
<proteinExistence type="predicted"/>
<dbReference type="PANTHER" id="PTHR45662:SF8">
    <property type="entry name" value="PHOSPHATIDYLINOSITIDE PHOSPHATASE SAC2"/>
    <property type="match status" value="1"/>
</dbReference>
<dbReference type="OrthoDB" id="5827134at2759"/>
<sequence length="73" mass="8197">MFVILQYAGTDALKGDVTRSGQRNLVGMVRDGYNSASRYYLCHMRDAQRQHAIDACLGKLSTRNWLGALKCKC</sequence>
<dbReference type="EMBL" id="UYRT01094538">
    <property type="protein sequence ID" value="VDN39671.1"/>
    <property type="molecule type" value="Genomic_DNA"/>
</dbReference>
<dbReference type="GO" id="GO:2001135">
    <property type="term" value="P:regulation of endocytic recycling"/>
    <property type="evidence" value="ECO:0007669"/>
    <property type="project" value="TreeGrafter"/>
</dbReference>
<gene>
    <name evidence="1" type="ORF">GPUH_LOCUS22217</name>
</gene>
<organism evidence="3">
    <name type="scientific">Gongylonema pulchrum</name>
    <dbReference type="NCBI Taxonomy" id="637853"/>
    <lineage>
        <taxon>Eukaryota</taxon>
        <taxon>Metazoa</taxon>
        <taxon>Ecdysozoa</taxon>
        <taxon>Nematoda</taxon>
        <taxon>Chromadorea</taxon>
        <taxon>Rhabditida</taxon>
        <taxon>Spirurina</taxon>
        <taxon>Spiruromorpha</taxon>
        <taxon>Spiruroidea</taxon>
        <taxon>Gongylonematidae</taxon>
        <taxon>Gongylonema</taxon>
    </lineage>
</organism>
<keyword evidence="2" id="KW-1185">Reference proteome</keyword>
<dbReference type="GO" id="GO:0005769">
    <property type="term" value="C:early endosome"/>
    <property type="evidence" value="ECO:0007669"/>
    <property type="project" value="TreeGrafter"/>
</dbReference>
<evidence type="ECO:0000313" key="2">
    <source>
        <dbReference type="Proteomes" id="UP000271098"/>
    </source>
</evidence>
<protein>
    <submittedName>
        <fullName evidence="3">Lysozyme</fullName>
    </submittedName>
</protein>
<name>A0A183EMM7_9BILA</name>
<dbReference type="GO" id="GO:0046856">
    <property type="term" value="P:phosphatidylinositol dephosphorylation"/>
    <property type="evidence" value="ECO:0007669"/>
    <property type="project" value="TreeGrafter"/>
</dbReference>
<dbReference type="GO" id="GO:0043812">
    <property type="term" value="F:phosphatidylinositol-4-phosphate phosphatase activity"/>
    <property type="evidence" value="ECO:0007669"/>
    <property type="project" value="TreeGrafter"/>
</dbReference>
<dbReference type="PANTHER" id="PTHR45662">
    <property type="entry name" value="PHOSPHATIDYLINOSITIDE PHOSPHATASE SAC1"/>
    <property type="match status" value="1"/>
</dbReference>
<reference evidence="3" key="1">
    <citation type="submission" date="2016-06" db="UniProtKB">
        <authorList>
            <consortium name="WormBaseParasite"/>
        </authorList>
    </citation>
    <scope>IDENTIFICATION</scope>
</reference>
<dbReference type="GO" id="GO:0045334">
    <property type="term" value="C:clathrin-coated endocytic vesicle"/>
    <property type="evidence" value="ECO:0007669"/>
    <property type="project" value="TreeGrafter"/>
</dbReference>
<dbReference type="Proteomes" id="UP000271098">
    <property type="component" value="Unassembled WGS sequence"/>
</dbReference>